<keyword evidence="2 4" id="KW-0863">Zinc-finger</keyword>
<dbReference type="Pfam" id="PF01753">
    <property type="entry name" value="zf-MYND"/>
    <property type="match status" value="1"/>
</dbReference>
<gene>
    <name evidence="6" type="ORF">CTEN210_12383</name>
</gene>
<dbReference type="GO" id="GO:0008270">
    <property type="term" value="F:zinc ion binding"/>
    <property type="evidence" value="ECO:0007669"/>
    <property type="project" value="UniProtKB-KW"/>
</dbReference>
<dbReference type="PROSITE" id="PS50865">
    <property type="entry name" value="ZF_MYND_2"/>
    <property type="match status" value="1"/>
</dbReference>
<dbReference type="InterPro" id="IPR002893">
    <property type="entry name" value="Znf_MYND"/>
</dbReference>
<comment type="caution">
    <text evidence="6">The sequence shown here is derived from an EMBL/GenBank/DDBJ whole genome shotgun (WGS) entry which is preliminary data.</text>
</comment>
<evidence type="ECO:0000256" key="1">
    <source>
        <dbReference type="ARBA" id="ARBA00022723"/>
    </source>
</evidence>
<protein>
    <recommendedName>
        <fullName evidence="5">MYND-type domain-containing protein</fullName>
    </recommendedName>
</protein>
<evidence type="ECO:0000313" key="7">
    <source>
        <dbReference type="Proteomes" id="UP001054902"/>
    </source>
</evidence>
<keyword evidence="1" id="KW-0479">Metal-binding</keyword>
<dbReference type="EMBL" id="BLLK01000051">
    <property type="protein sequence ID" value="GFH55907.1"/>
    <property type="molecule type" value="Genomic_DNA"/>
</dbReference>
<sequence>MGKKGKRSRRNAAKENEDKIVFKCKQLTDRAMASNQNMLKSQARNELREAIRILKSIEHSNSKRVIVAIPVLYSILMVWCVNDCHYHAALDCYKYFEMRGDIQSMESVKAYHHMESVKAYHQLLLLRLGHPEWNISHIIDWFESKTNSDKKLNGEILFHIVSALRVNKEFESAILLVKMFGVKYWEPSQQNLSLALTYLEGYRLNHIFMDSNDLYFFQGYNFLEDQQNGLYLMVLKLFLLHKHFDEEENIEQAIALIKFYLTNTDLPFSGLDDSLDVCQTCGQAVTRNDVQLVCSGCHVACYCSLDHQRMTWKKDAIHGMRIGHEILCPLYKVCRKFVSATRNGDVKKQVKMEKRLDRACLKFLSHGLGLKDKCFPCENK</sequence>
<feature type="domain" description="MYND-type" evidence="5">
    <location>
        <begin position="278"/>
        <end position="328"/>
    </location>
</feature>
<evidence type="ECO:0000259" key="5">
    <source>
        <dbReference type="PROSITE" id="PS50865"/>
    </source>
</evidence>
<dbReference type="Gene3D" id="6.10.140.2220">
    <property type="match status" value="1"/>
</dbReference>
<dbReference type="AlphaFoldDB" id="A0AAD3H9S9"/>
<dbReference type="SUPFAM" id="SSF144232">
    <property type="entry name" value="HIT/MYND zinc finger-like"/>
    <property type="match status" value="1"/>
</dbReference>
<evidence type="ECO:0000313" key="6">
    <source>
        <dbReference type="EMBL" id="GFH55907.1"/>
    </source>
</evidence>
<proteinExistence type="predicted"/>
<reference evidence="6 7" key="1">
    <citation type="journal article" date="2021" name="Sci. Rep.">
        <title>The genome of the diatom Chaetoceros tenuissimus carries an ancient integrated fragment of an extant virus.</title>
        <authorList>
            <person name="Hongo Y."/>
            <person name="Kimura K."/>
            <person name="Takaki Y."/>
            <person name="Yoshida Y."/>
            <person name="Baba S."/>
            <person name="Kobayashi G."/>
            <person name="Nagasaki K."/>
            <person name="Hano T."/>
            <person name="Tomaru Y."/>
        </authorList>
    </citation>
    <scope>NUCLEOTIDE SEQUENCE [LARGE SCALE GENOMIC DNA]</scope>
    <source>
        <strain evidence="6 7">NIES-3715</strain>
    </source>
</reference>
<accession>A0AAD3H9S9</accession>
<evidence type="ECO:0000256" key="3">
    <source>
        <dbReference type="ARBA" id="ARBA00022833"/>
    </source>
</evidence>
<name>A0AAD3H9S9_9STRA</name>
<evidence type="ECO:0000256" key="4">
    <source>
        <dbReference type="PROSITE-ProRule" id="PRU00134"/>
    </source>
</evidence>
<evidence type="ECO:0000256" key="2">
    <source>
        <dbReference type="ARBA" id="ARBA00022771"/>
    </source>
</evidence>
<keyword evidence="3" id="KW-0862">Zinc</keyword>
<keyword evidence="7" id="KW-1185">Reference proteome</keyword>
<dbReference type="Proteomes" id="UP001054902">
    <property type="component" value="Unassembled WGS sequence"/>
</dbReference>
<organism evidence="6 7">
    <name type="scientific">Chaetoceros tenuissimus</name>
    <dbReference type="NCBI Taxonomy" id="426638"/>
    <lineage>
        <taxon>Eukaryota</taxon>
        <taxon>Sar</taxon>
        <taxon>Stramenopiles</taxon>
        <taxon>Ochrophyta</taxon>
        <taxon>Bacillariophyta</taxon>
        <taxon>Coscinodiscophyceae</taxon>
        <taxon>Chaetocerotophycidae</taxon>
        <taxon>Chaetocerotales</taxon>
        <taxon>Chaetocerotaceae</taxon>
        <taxon>Chaetoceros</taxon>
    </lineage>
</organism>